<reference evidence="12" key="1">
    <citation type="submission" date="2024-05" db="EMBL/GenBank/DDBJ databases">
        <title>Alkalihalobacillus sp. strain MEB203 novel alkaliphilic bacterium from Lonar Lake, India.</title>
        <authorList>
            <person name="Joshi A."/>
            <person name="Thite S."/>
            <person name="Mengade P."/>
        </authorList>
    </citation>
    <scope>NUCLEOTIDE SEQUENCE</scope>
    <source>
        <strain evidence="12">MEB 203</strain>
    </source>
</reference>
<protein>
    <recommendedName>
        <fullName evidence="2">histidine kinase</fullName>
        <ecNumber evidence="2">2.7.13.3</ecNumber>
    </recommendedName>
</protein>
<comment type="catalytic activity">
    <reaction evidence="1">
        <text>ATP + protein L-histidine = ADP + protein N-phospho-L-histidine.</text>
        <dbReference type="EC" id="2.7.13.3"/>
    </reaction>
</comment>
<dbReference type="InterPro" id="IPR005467">
    <property type="entry name" value="His_kinase_dom"/>
</dbReference>
<keyword evidence="5" id="KW-0547">Nucleotide-binding</keyword>
<keyword evidence="6" id="KW-0418">Kinase</keyword>
<feature type="transmembrane region" description="Helical" evidence="9">
    <location>
        <begin position="50"/>
        <end position="68"/>
    </location>
</feature>
<evidence type="ECO:0000256" key="2">
    <source>
        <dbReference type="ARBA" id="ARBA00012438"/>
    </source>
</evidence>
<organism evidence="12 13">
    <name type="scientific">Alkalihalobacterium chitinilyticum</name>
    <dbReference type="NCBI Taxonomy" id="2980103"/>
    <lineage>
        <taxon>Bacteria</taxon>
        <taxon>Bacillati</taxon>
        <taxon>Bacillota</taxon>
        <taxon>Bacilli</taxon>
        <taxon>Bacillales</taxon>
        <taxon>Bacillaceae</taxon>
        <taxon>Alkalihalobacterium</taxon>
    </lineage>
</organism>
<dbReference type="SMART" id="SM00388">
    <property type="entry name" value="HisKA"/>
    <property type="match status" value="1"/>
</dbReference>
<name>A0ABT5VC38_9BACI</name>
<dbReference type="Gene3D" id="3.30.450.20">
    <property type="entry name" value="PAS domain"/>
    <property type="match status" value="1"/>
</dbReference>
<proteinExistence type="predicted"/>
<evidence type="ECO:0000256" key="3">
    <source>
        <dbReference type="ARBA" id="ARBA00022553"/>
    </source>
</evidence>
<evidence type="ECO:0000256" key="8">
    <source>
        <dbReference type="ARBA" id="ARBA00023012"/>
    </source>
</evidence>
<dbReference type="PROSITE" id="PS50109">
    <property type="entry name" value="HIS_KIN"/>
    <property type="match status" value="1"/>
</dbReference>
<dbReference type="PROSITE" id="PS50113">
    <property type="entry name" value="PAC"/>
    <property type="match status" value="1"/>
</dbReference>
<dbReference type="PRINTS" id="PR00344">
    <property type="entry name" value="BCTRLSENSOR"/>
</dbReference>
<keyword evidence="13" id="KW-1185">Reference proteome</keyword>
<dbReference type="InterPro" id="IPR000700">
    <property type="entry name" value="PAS-assoc_C"/>
</dbReference>
<feature type="transmembrane region" description="Helical" evidence="9">
    <location>
        <begin position="12"/>
        <end position="30"/>
    </location>
</feature>
<evidence type="ECO:0000256" key="9">
    <source>
        <dbReference type="SAM" id="Phobius"/>
    </source>
</evidence>
<evidence type="ECO:0000256" key="1">
    <source>
        <dbReference type="ARBA" id="ARBA00000085"/>
    </source>
</evidence>
<dbReference type="Pfam" id="PF00512">
    <property type="entry name" value="HisKA"/>
    <property type="match status" value="1"/>
</dbReference>
<evidence type="ECO:0000256" key="5">
    <source>
        <dbReference type="ARBA" id="ARBA00022741"/>
    </source>
</evidence>
<keyword evidence="9" id="KW-1133">Transmembrane helix</keyword>
<dbReference type="Gene3D" id="3.30.565.10">
    <property type="entry name" value="Histidine kinase-like ATPase, C-terminal domain"/>
    <property type="match status" value="1"/>
</dbReference>
<feature type="domain" description="PAC" evidence="11">
    <location>
        <begin position="158"/>
        <end position="209"/>
    </location>
</feature>
<evidence type="ECO:0000256" key="7">
    <source>
        <dbReference type="ARBA" id="ARBA00022840"/>
    </source>
</evidence>
<dbReference type="CDD" id="cd00082">
    <property type="entry name" value="HisKA"/>
    <property type="match status" value="1"/>
</dbReference>
<keyword evidence="3" id="KW-0597">Phosphoprotein</keyword>
<feature type="domain" description="Histidine kinase" evidence="10">
    <location>
        <begin position="222"/>
        <end position="426"/>
    </location>
</feature>
<evidence type="ECO:0000259" key="11">
    <source>
        <dbReference type="PROSITE" id="PS50113"/>
    </source>
</evidence>
<dbReference type="SUPFAM" id="SSF55785">
    <property type="entry name" value="PYP-like sensor domain (PAS domain)"/>
    <property type="match status" value="1"/>
</dbReference>
<evidence type="ECO:0000313" key="13">
    <source>
        <dbReference type="Proteomes" id="UP001148125"/>
    </source>
</evidence>
<dbReference type="InterPro" id="IPR036097">
    <property type="entry name" value="HisK_dim/P_sf"/>
</dbReference>
<comment type="caution">
    <text evidence="12">The sequence shown here is derived from an EMBL/GenBank/DDBJ whole genome shotgun (WGS) entry which is preliminary data.</text>
</comment>
<dbReference type="Gene3D" id="1.10.287.130">
    <property type="match status" value="1"/>
</dbReference>
<dbReference type="NCBIfam" id="TIGR00229">
    <property type="entry name" value="sensory_box"/>
    <property type="match status" value="1"/>
</dbReference>
<keyword evidence="9" id="KW-0472">Membrane</keyword>
<keyword evidence="7 12" id="KW-0067">ATP-binding</keyword>
<dbReference type="InterPro" id="IPR004358">
    <property type="entry name" value="Sig_transdc_His_kin-like_C"/>
</dbReference>
<keyword evidence="4" id="KW-0808">Transferase</keyword>
<keyword evidence="8" id="KW-0902">Two-component regulatory system</keyword>
<dbReference type="PANTHER" id="PTHR43065:SF34">
    <property type="entry name" value="SPORULATION KINASE A"/>
    <property type="match status" value="1"/>
</dbReference>
<dbReference type="InterPro" id="IPR035965">
    <property type="entry name" value="PAS-like_dom_sf"/>
</dbReference>
<dbReference type="InterPro" id="IPR013656">
    <property type="entry name" value="PAS_4"/>
</dbReference>
<evidence type="ECO:0000313" key="12">
    <source>
        <dbReference type="EMBL" id="MDE5412845.1"/>
    </source>
</evidence>
<dbReference type="Pfam" id="PF08448">
    <property type="entry name" value="PAS_4"/>
    <property type="match status" value="1"/>
</dbReference>
<dbReference type="InterPro" id="IPR003661">
    <property type="entry name" value="HisK_dim/P_dom"/>
</dbReference>
<evidence type="ECO:0000256" key="4">
    <source>
        <dbReference type="ARBA" id="ARBA00022679"/>
    </source>
</evidence>
<dbReference type="SUPFAM" id="SSF55874">
    <property type="entry name" value="ATPase domain of HSP90 chaperone/DNA topoisomerase II/histidine kinase"/>
    <property type="match status" value="1"/>
</dbReference>
<dbReference type="InterPro" id="IPR000014">
    <property type="entry name" value="PAS"/>
</dbReference>
<evidence type="ECO:0000256" key="6">
    <source>
        <dbReference type="ARBA" id="ARBA00022777"/>
    </source>
</evidence>
<gene>
    <name evidence="12" type="ORF">N7Z68_05565</name>
</gene>
<dbReference type="SMART" id="SM00387">
    <property type="entry name" value="HATPase_c"/>
    <property type="match status" value="1"/>
</dbReference>
<dbReference type="InterPro" id="IPR003594">
    <property type="entry name" value="HATPase_dom"/>
</dbReference>
<sequence length="429" mass="49162">MKALSRLLKAKPYYKIPLLYIILGIVWILGTDLFLTHMEQSNNIDTIWRTFKGWFFIVVSGILFFILFKNQYKMQKVEEEREMLSSFINAMSDFISIKDGENRWLQLNDFAYKLYDLNEEDYSGKNDAELSQLYPDYREHFIECVKTDEDAWAKRKPIQFEEVLQLEEGERIFQVIKVPLFTKEGKRKSLFVIGRDVTDIKRAEELIAKNEKLSVVGQLAAGVAHEIRNPLTSLKGFVKLIQENKGDNDFYLGIMDKELERINIIVNELLLIAKPQKEAFTKNNIVSLVRSVIDLMISEAKMSGVKIEVDAANDLPLIDCEAYHLKQVFINIIKNAIEASNEGDLIKVKIIQNEGNICVNVIDEGCGIEKERLQRIGEPFFTMKEKGTGLGMTVSYKIIQNHNGSLHIDSELGSGTTVSVHLPIENKQK</sequence>
<dbReference type="PANTHER" id="PTHR43065">
    <property type="entry name" value="SENSOR HISTIDINE KINASE"/>
    <property type="match status" value="1"/>
</dbReference>
<dbReference type="GO" id="GO:0005524">
    <property type="term" value="F:ATP binding"/>
    <property type="evidence" value="ECO:0007669"/>
    <property type="project" value="UniProtKB-KW"/>
</dbReference>
<accession>A0ABT5VC38</accession>
<dbReference type="SUPFAM" id="SSF47384">
    <property type="entry name" value="Homodimeric domain of signal transducing histidine kinase"/>
    <property type="match status" value="1"/>
</dbReference>
<dbReference type="Proteomes" id="UP001148125">
    <property type="component" value="Unassembled WGS sequence"/>
</dbReference>
<dbReference type="Pfam" id="PF02518">
    <property type="entry name" value="HATPase_c"/>
    <property type="match status" value="1"/>
</dbReference>
<keyword evidence="9" id="KW-0812">Transmembrane</keyword>
<dbReference type="EMBL" id="JAOTPO010000003">
    <property type="protein sequence ID" value="MDE5412845.1"/>
    <property type="molecule type" value="Genomic_DNA"/>
</dbReference>
<dbReference type="InterPro" id="IPR036890">
    <property type="entry name" value="HATPase_C_sf"/>
</dbReference>
<dbReference type="EC" id="2.7.13.3" evidence="2"/>
<dbReference type="RefSeq" id="WP_275117477.1">
    <property type="nucleotide sequence ID" value="NZ_JAOTPO010000003.1"/>
</dbReference>
<evidence type="ECO:0000259" key="10">
    <source>
        <dbReference type="PROSITE" id="PS50109"/>
    </source>
</evidence>